<feature type="region of interest" description="Disordered" evidence="1">
    <location>
        <begin position="442"/>
        <end position="484"/>
    </location>
</feature>
<keyword evidence="2" id="KW-0812">Transmembrane</keyword>
<feature type="transmembrane region" description="Helical" evidence="2">
    <location>
        <begin position="643"/>
        <end position="664"/>
    </location>
</feature>
<feature type="compositionally biased region" description="Low complexity" evidence="1">
    <location>
        <begin position="895"/>
        <end position="912"/>
    </location>
</feature>
<dbReference type="Pfam" id="PF23317">
    <property type="entry name" value="YVC1_C"/>
    <property type="match status" value="1"/>
</dbReference>
<sequence>MVRCGTYWADTKHPEHERRFGPLLLTLISKVGLPAGVDLMHGDPESVCMSTQDWLGVAESQTPRDDDYADVCAEPCGVPPSRGAHGGAAAVPRGPDMNVPDDPRGVLGLVKEVESAVRETDGCVSPVPKSPNVGVGRKAMRVDPGSGIARHAPGGLEMRRVKEMEEGKTIAKGKEREVAAEVVAMDVDEPPSGPSPVVSPAGQDKMVIVRLPVSANAGPNMDAGGNVDDGEGLVVHVPAVVVPASATMTDVQHSPPLDVTHVKAPRTPVQADRDEASPDSEDVAAWVAAIQDTLGTTASGAQQVPSFTCAERRRRCWFIAAGEVGGTGELQPPQDVIEQGKTDQENTASESVPIPCPRPLSWFSPPLGAAHSLPDTQPPTYVPDPRVSSSFPERPCTTVDHKEPRALHGAPKTSVSLKLKAVCVCACGDIEGALRIVDEERARERQKDGGKVVPGKGEDETMAVAEPVQEKKNEAGSGRRGVSPTSSLRFTYVIPLVVPRVLAFPAAASHPPVPQFERFNNSSSAGMSDSGSTSSTGKRGASPTELLKEGKQGEVLLSKRPSIKRKVQTPIPWIKDQEPPQRSSAFLGPGIRHPGVWCMYTIPRVSHATFLVMCAELRPRRLAFFAVSNNVVILSLRAMVSQFLFFITIAAACFSGLLFTLCTLGQDADPAPTLGSIASLMTQIWFGNTSLSFRYASRFHPTFGPVLMLIFAALSNTLLLTILISLLSNTVARIDANATQEYLFQFAISTMEGVKSDALFSYQPPFNILAFVILKPATFILFPRALHYLNVFLIRLTSFPTLILIGIYERYFAAGQRFAETGREAAQTLFNSLPRHIKHMPLMEALVESSSNDVYEAIFEVDVTSEIDPFEDSDEEGPFLRSLHSRENVGGGRLAPSAGGAATPSPRASPRSKNLNLALPPMEPSQSAEPLRSAEQPASVNRSPLALFFSSRMPSADGHAATVRAEAAVKRVEAMMKDMRDLPVQKLRDEMKDLQGRQARIQNLLLVLTRFSHLSNAHILWKVRHEESSTSSS</sequence>
<keyword evidence="4" id="KW-0675">Receptor</keyword>
<name>A0A9P3Q0D0_LYOSH</name>
<keyword evidence="2" id="KW-1133">Transmembrane helix</keyword>
<evidence type="ECO:0000256" key="1">
    <source>
        <dbReference type="SAM" id="MobiDB-lite"/>
    </source>
</evidence>
<gene>
    <name evidence="4" type="ORF">LshimejAT787_1801750</name>
</gene>
<dbReference type="AlphaFoldDB" id="A0A9P3Q0D0"/>
<feature type="transmembrane region" description="Helical" evidence="2">
    <location>
        <begin position="706"/>
        <end position="727"/>
    </location>
</feature>
<dbReference type="OrthoDB" id="2373987at2759"/>
<evidence type="ECO:0000313" key="4">
    <source>
        <dbReference type="EMBL" id="GLB44838.1"/>
    </source>
</evidence>
<feature type="compositionally biased region" description="Low complexity" evidence="1">
    <location>
        <begin position="522"/>
        <end position="542"/>
    </location>
</feature>
<protein>
    <submittedName>
        <fullName evidence="4">Receptor-activated Ca2 -permeable cation channel</fullName>
    </submittedName>
</protein>
<feature type="region of interest" description="Disordered" evidence="1">
    <location>
        <begin position="890"/>
        <end position="938"/>
    </location>
</feature>
<feature type="transmembrane region" description="Helical" evidence="2">
    <location>
        <begin position="671"/>
        <end position="686"/>
    </location>
</feature>
<feature type="region of interest" description="Disordered" evidence="1">
    <location>
        <begin position="513"/>
        <end position="551"/>
    </location>
</feature>
<keyword evidence="5" id="KW-1185">Reference proteome</keyword>
<reference evidence="4" key="1">
    <citation type="submission" date="2022-07" db="EMBL/GenBank/DDBJ databases">
        <title>The genome of Lyophyllum shimeji provides insight into the initial evolution of ectomycorrhizal fungal genome.</title>
        <authorList>
            <person name="Kobayashi Y."/>
            <person name="Shibata T."/>
            <person name="Hirakawa H."/>
            <person name="Shigenobu S."/>
            <person name="Nishiyama T."/>
            <person name="Yamada A."/>
            <person name="Hasebe M."/>
            <person name="Kawaguchi M."/>
        </authorList>
    </citation>
    <scope>NUCLEOTIDE SEQUENCE</scope>
    <source>
        <strain evidence="4">AT787</strain>
    </source>
</reference>
<comment type="caution">
    <text evidence="4">The sequence shown here is derived from an EMBL/GenBank/DDBJ whole genome shotgun (WGS) entry which is preliminary data.</text>
</comment>
<dbReference type="PANTHER" id="PTHR35859:SF1">
    <property type="entry name" value="NONSELECTIVE CATION CHANNEL PROTEIN"/>
    <property type="match status" value="1"/>
</dbReference>
<feature type="region of interest" description="Disordered" evidence="1">
    <location>
        <begin position="120"/>
        <end position="152"/>
    </location>
</feature>
<evidence type="ECO:0000313" key="5">
    <source>
        <dbReference type="Proteomes" id="UP001063166"/>
    </source>
</evidence>
<accession>A0A9P3Q0D0</accession>
<dbReference type="Proteomes" id="UP001063166">
    <property type="component" value="Unassembled WGS sequence"/>
</dbReference>
<evidence type="ECO:0000259" key="3">
    <source>
        <dbReference type="Pfam" id="PF23317"/>
    </source>
</evidence>
<evidence type="ECO:0000256" key="2">
    <source>
        <dbReference type="SAM" id="Phobius"/>
    </source>
</evidence>
<dbReference type="InterPro" id="IPR052971">
    <property type="entry name" value="TRP_calcium_channel"/>
</dbReference>
<feature type="transmembrane region" description="Helical" evidence="2">
    <location>
        <begin position="788"/>
        <end position="808"/>
    </location>
</feature>
<feature type="region of interest" description="Disordered" evidence="1">
    <location>
        <begin position="340"/>
        <end position="359"/>
    </location>
</feature>
<proteinExistence type="predicted"/>
<organism evidence="4 5">
    <name type="scientific">Lyophyllum shimeji</name>
    <name type="common">Hon-shimeji</name>
    <name type="synonym">Tricholoma shimeji</name>
    <dbReference type="NCBI Taxonomy" id="47721"/>
    <lineage>
        <taxon>Eukaryota</taxon>
        <taxon>Fungi</taxon>
        <taxon>Dikarya</taxon>
        <taxon>Basidiomycota</taxon>
        <taxon>Agaricomycotina</taxon>
        <taxon>Agaricomycetes</taxon>
        <taxon>Agaricomycetidae</taxon>
        <taxon>Agaricales</taxon>
        <taxon>Tricholomatineae</taxon>
        <taxon>Lyophyllaceae</taxon>
        <taxon>Lyophyllum</taxon>
    </lineage>
</organism>
<dbReference type="EMBL" id="BRPK01000018">
    <property type="protein sequence ID" value="GLB44838.1"/>
    <property type="molecule type" value="Genomic_DNA"/>
</dbReference>
<dbReference type="InterPro" id="IPR056336">
    <property type="entry name" value="YVC1_C"/>
</dbReference>
<keyword evidence="2" id="KW-0472">Membrane</keyword>
<feature type="domain" description="Calcium channel YVC1-like C-terminal transmembrane" evidence="3">
    <location>
        <begin position="633"/>
        <end position="811"/>
    </location>
</feature>
<dbReference type="PANTHER" id="PTHR35859">
    <property type="entry name" value="NONSELECTIVE CATION CHANNEL PROTEIN"/>
    <property type="match status" value="1"/>
</dbReference>